<proteinExistence type="inferred from homology"/>
<organism evidence="5 6">
    <name type="scientific">Roseisolibacter agri</name>
    <dbReference type="NCBI Taxonomy" id="2014610"/>
    <lineage>
        <taxon>Bacteria</taxon>
        <taxon>Pseudomonadati</taxon>
        <taxon>Gemmatimonadota</taxon>
        <taxon>Gemmatimonadia</taxon>
        <taxon>Gemmatimonadales</taxon>
        <taxon>Gemmatimonadaceae</taxon>
        <taxon>Roseisolibacter</taxon>
    </lineage>
</organism>
<accession>A0AA37QHM7</accession>
<name>A0AA37QHM7_9BACT</name>
<dbReference type="InterPro" id="IPR004360">
    <property type="entry name" value="Glyas_Fos-R_dOase_dom"/>
</dbReference>
<sequence length="135" mass="14699">MDPGLAIPILPARDLHETRAFYERLGFATVGWWPDTFGGYAVLTRGDLAMHFYHAPDVQPHANHGQCYWYVADVAALHADAVAAGIPATGTPRVTSIDEKPWGMREFALADPNGNLVRVGQPVRAAPDDRAPRAP</sequence>
<keyword evidence="3" id="KW-0046">Antibiotic resistance</keyword>
<dbReference type="InterPro" id="IPR000335">
    <property type="entry name" value="Bleomycin-R"/>
</dbReference>
<reference evidence="5" key="1">
    <citation type="submission" date="2022-08" db="EMBL/GenBank/DDBJ databases">
        <title>Draft genome sequencing of Roseisolibacter agri AW1220.</title>
        <authorList>
            <person name="Tobiishi Y."/>
            <person name="Tonouchi A."/>
        </authorList>
    </citation>
    <scope>NUCLEOTIDE SEQUENCE</scope>
    <source>
        <strain evidence="5">AW1220</strain>
    </source>
</reference>
<feature type="domain" description="VOC" evidence="4">
    <location>
        <begin position="4"/>
        <end position="122"/>
    </location>
</feature>
<keyword evidence="6" id="KW-1185">Reference proteome</keyword>
<dbReference type="SUPFAM" id="SSF54593">
    <property type="entry name" value="Glyoxalase/Bleomycin resistance protein/Dihydroxybiphenyl dioxygenase"/>
    <property type="match status" value="1"/>
</dbReference>
<evidence type="ECO:0000313" key="6">
    <source>
        <dbReference type="Proteomes" id="UP001161325"/>
    </source>
</evidence>
<dbReference type="InterPro" id="IPR037523">
    <property type="entry name" value="VOC_core"/>
</dbReference>
<dbReference type="Gene3D" id="3.10.180.10">
    <property type="entry name" value="2,3-Dihydroxybiphenyl 1,2-Dioxygenase, domain 1"/>
    <property type="match status" value="1"/>
</dbReference>
<comment type="caution">
    <text evidence="5">The sequence shown here is derived from an EMBL/GenBank/DDBJ whole genome shotgun (WGS) entry which is preliminary data.</text>
</comment>
<evidence type="ECO:0000256" key="1">
    <source>
        <dbReference type="ARBA" id="ARBA00011051"/>
    </source>
</evidence>
<protein>
    <recommendedName>
        <fullName evidence="2">Bleomycin resistance protein</fullName>
    </recommendedName>
</protein>
<dbReference type="AlphaFoldDB" id="A0AA37QHM7"/>
<dbReference type="InterPro" id="IPR029068">
    <property type="entry name" value="Glyas_Bleomycin-R_OHBP_Dase"/>
</dbReference>
<dbReference type="PROSITE" id="PS51819">
    <property type="entry name" value="VOC"/>
    <property type="match status" value="1"/>
</dbReference>
<dbReference type="Pfam" id="PF00903">
    <property type="entry name" value="Glyoxalase"/>
    <property type="match status" value="1"/>
</dbReference>
<dbReference type="Proteomes" id="UP001161325">
    <property type="component" value="Unassembled WGS sequence"/>
</dbReference>
<dbReference type="CDD" id="cd08349">
    <property type="entry name" value="BLMA_like"/>
    <property type="match status" value="1"/>
</dbReference>
<evidence type="ECO:0000313" key="5">
    <source>
        <dbReference type="EMBL" id="GLC25943.1"/>
    </source>
</evidence>
<dbReference type="GO" id="GO:0046677">
    <property type="term" value="P:response to antibiotic"/>
    <property type="evidence" value="ECO:0007669"/>
    <property type="project" value="UniProtKB-KW"/>
</dbReference>
<evidence type="ECO:0000256" key="3">
    <source>
        <dbReference type="ARBA" id="ARBA00023251"/>
    </source>
</evidence>
<comment type="similarity">
    <text evidence="1">Belongs to the bleomycin resistance protein family.</text>
</comment>
<gene>
    <name evidence="5" type="ORF">rosag_24560</name>
</gene>
<dbReference type="RefSeq" id="WP_284350407.1">
    <property type="nucleotide sequence ID" value="NZ_BRXS01000003.1"/>
</dbReference>
<dbReference type="EMBL" id="BRXS01000003">
    <property type="protein sequence ID" value="GLC25943.1"/>
    <property type="molecule type" value="Genomic_DNA"/>
</dbReference>
<evidence type="ECO:0000256" key="2">
    <source>
        <dbReference type="ARBA" id="ARBA00021572"/>
    </source>
</evidence>
<evidence type="ECO:0000259" key="4">
    <source>
        <dbReference type="PROSITE" id="PS51819"/>
    </source>
</evidence>